<evidence type="ECO:0000313" key="12">
    <source>
        <dbReference type="Proteomes" id="UP000191024"/>
    </source>
</evidence>
<evidence type="ECO:0000256" key="5">
    <source>
        <dbReference type="ARBA" id="ARBA00022989"/>
    </source>
</evidence>
<keyword evidence="6" id="KW-0333">Golgi apparatus</keyword>
<evidence type="ECO:0000256" key="6">
    <source>
        <dbReference type="ARBA" id="ARBA00023034"/>
    </source>
</evidence>
<dbReference type="AlphaFoldDB" id="A0A1G4JL70"/>
<proteinExistence type="predicted"/>
<feature type="domain" description="T-SNARE coiled-coil homology" evidence="10">
    <location>
        <begin position="50"/>
        <end position="112"/>
    </location>
</feature>
<evidence type="ECO:0000256" key="7">
    <source>
        <dbReference type="ARBA" id="ARBA00023136"/>
    </source>
</evidence>
<keyword evidence="2" id="KW-0813">Transport</keyword>
<dbReference type="OrthoDB" id="261831at2759"/>
<comment type="subcellular location">
    <subcellularLocation>
        <location evidence="8">Endomembrane system</location>
        <topology evidence="8">Single-pass type IV membrane protein</topology>
    </subcellularLocation>
    <subcellularLocation>
        <location evidence="1">Golgi apparatus membrane</location>
    </subcellularLocation>
</comment>
<dbReference type="GO" id="GO:0015031">
    <property type="term" value="P:protein transport"/>
    <property type="evidence" value="ECO:0007669"/>
    <property type="project" value="UniProtKB-KW"/>
</dbReference>
<dbReference type="CDD" id="cd15853">
    <property type="entry name" value="SNARE_Bet1"/>
    <property type="match status" value="1"/>
</dbReference>
<dbReference type="PANTHER" id="PTHR12791">
    <property type="entry name" value="GOLGI SNARE BET1-RELATED"/>
    <property type="match status" value="1"/>
</dbReference>
<protein>
    <submittedName>
        <fullName evidence="11">LAMI_0E05512g1_1</fullName>
    </submittedName>
</protein>
<dbReference type="GO" id="GO:0000139">
    <property type="term" value="C:Golgi membrane"/>
    <property type="evidence" value="ECO:0007669"/>
    <property type="project" value="UniProtKB-SubCell"/>
</dbReference>
<feature type="transmembrane region" description="Helical" evidence="9">
    <location>
        <begin position="118"/>
        <end position="139"/>
    </location>
</feature>
<dbReference type="InterPro" id="IPR039899">
    <property type="entry name" value="BET1_SNARE"/>
</dbReference>
<dbReference type="SUPFAM" id="SSF58038">
    <property type="entry name" value="SNARE fusion complex"/>
    <property type="match status" value="1"/>
</dbReference>
<evidence type="ECO:0000256" key="9">
    <source>
        <dbReference type="SAM" id="Phobius"/>
    </source>
</evidence>
<keyword evidence="3 9" id="KW-0812">Transmembrane</keyword>
<evidence type="ECO:0000256" key="8">
    <source>
        <dbReference type="ARBA" id="ARBA00046280"/>
    </source>
</evidence>
<organism evidence="11 12">
    <name type="scientific">Lachancea mirantina</name>
    <dbReference type="NCBI Taxonomy" id="1230905"/>
    <lineage>
        <taxon>Eukaryota</taxon>
        <taxon>Fungi</taxon>
        <taxon>Dikarya</taxon>
        <taxon>Ascomycota</taxon>
        <taxon>Saccharomycotina</taxon>
        <taxon>Saccharomycetes</taxon>
        <taxon>Saccharomycetales</taxon>
        <taxon>Saccharomycetaceae</taxon>
        <taxon>Lachancea</taxon>
    </lineage>
</organism>
<keyword evidence="12" id="KW-1185">Reference proteome</keyword>
<reference evidence="11 12" key="1">
    <citation type="submission" date="2016-03" db="EMBL/GenBank/DDBJ databases">
        <authorList>
            <person name="Devillers H."/>
        </authorList>
    </citation>
    <scope>NUCLEOTIDE SEQUENCE [LARGE SCALE GENOMIC DNA]</scope>
    <source>
        <strain evidence="11">CBS 11717</strain>
    </source>
</reference>
<evidence type="ECO:0000256" key="1">
    <source>
        <dbReference type="ARBA" id="ARBA00004394"/>
    </source>
</evidence>
<dbReference type="PROSITE" id="PS50192">
    <property type="entry name" value="T_SNARE"/>
    <property type="match status" value="1"/>
</dbReference>
<dbReference type="InterPro" id="IPR000727">
    <property type="entry name" value="T_SNARE_dom"/>
</dbReference>
<sequence>MNYRINENSFHSREGNRTQLFGAEYDDLTRRAASPYDQNRGLDVSQSTLSQLESQNDVHISAMGERIKSLKSLSLRMGDEIKGSKHTLDSLGEAFDNGQVKLKQTFRNMMVMAKNSRISIKTWLIIFLVVFLVFFWVWIR</sequence>
<keyword evidence="5 9" id="KW-1133">Transmembrane helix</keyword>
<evidence type="ECO:0000256" key="2">
    <source>
        <dbReference type="ARBA" id="ARBA00022448"/>
    </source>
</evidence>
<evidence type="ECO:0000256" key="3">
    <source>
        <dbReference type="ARBA" id="ARBA00022692"/>
    </source>
</evidence>
<keyword evidence="7 9" id="KW-0472">Membrane</keyword>
<dbReference type="Proteomes" id="UP000191024">
    <property type="component" value="Chromosome E"/>
</dbReference>
<dbReference type="EMBL" id="LT598465">
    <property type="protein sequence ID" value="SCU91345.1"/>
    <property type="molecule type" value="Genomic_DNA"/>
</dbReference>
<name>A0A1G4JL70_9SACH</name>
<evidence type="ECO:0000256" key="4">
    <source>
        <dbReference type="ARBA" id="ARBA00022927"/>
    </source>
</evidence>
<evidence type="ECO:0000313" key="11">
    <source>
        <dbReference type="EMBL" id="SCU91345.1"/>
    </source>
</evidence>
<accession>A0A1G4JL70</accession>
<evidence type="ECO:0000259" key="10">
    <source>
        <dbReference type="PROSITE" id="PS50192"/>
    </source>
</evidence>
<dbReference type="Gene3D" id="1.20.5.110">
    <property type="match status" value="1"/>
</dbReference>
<dbReference type="STRING" id="1230905.A0A1G4JL70"/>
<gene>
    <name evidence="11" type="ORF">LAMI_0E05512G</name>
</gene>
<dbReference type="SMART" id="SM00397">
    <property type="entry name" value="t_SNARE"/>
    <property type="match status" value="1"/>
</dbReference>
<keyword evidence="4" id="KW-0653">Protein transport</keyword>